<gene>
    <name evidence="2" type="ORF">SMACR_03467</name>
</gene>
<dbReference type="VEuPathDB" id="FungiDB:SMAC_03467"/>
<evidence type="ECO:0000313" key="2">
    <source>
        <dbReference type="EMBL" id="KAA8633007.1"/>
    </source>
</evidence>
<feature type="region of interest" description="Disordered" evidence="1">
    <location>
        <begin position="1"/>
        <end position="50"/>
    </location>
</feature>
<evidence type="ECO:0000256" key="1">
    <source>
        <dbReference type="SAM" id="MobiDB-lite"/>
    </source>
</evidence>
<comment type="caution">
    <text evidence="2">The sequence shown here is derived from an EMBL/GenBank/DDBJ whole genome shotgun (WGS) entry which is preliminary data.</text>
</comment>
<protein>
    <submittedName>
        <fullName evidence="2">Uncharacterized protein</fullName>
    </submittedName>
</protein>
<sequence>MRTLVPQDLKVSQNGGRRYGSRGLRSRSNFMISHKPPDGAPMTVLTDETHSEQQLLLGRPPPQFCTSRTTVHLDVKELDNKLRAFM</sequence>
<dbReference type="Proteomes" id="UP000433876">
    <property type="component" value="Unassembled WGS sequence"/>
</dbReference>
<name>A0A8S8ZQ96_SORMA</name>
<accession>A0A8S8ZQ96</accession>
<dbReference type="EMBL" id="NMPR01000044">
    <property type="protein sequence ID" value="KAA8633007.1"/>
    <property type="molecule type" value="Genomic_DNA"/>
</dbReference>
<dbReference type="AlphaFoldDB" id="A0A8S8ZQ96"/>
<proteinExistence type="predicted"/>
<reference evidence="2 3" key="1">
    <citation type="submission" date="2017-07" db="EMBL/GenBank/DDBJ databases">
        <title>Genome sequence of the Sordaria macrospora wild type strain R19027.</title>
        <authorList>
            <person name="Nowrousian M."/>
            <person name="Teichert I."/>
            <person name="Kueck U."/>
        </authorList>
    </citation>
    <scope>NUCLEOTIDE SEQUENCE [LARGE SCALE GENOMIC DNA]</scope>
    <source>
        <strain evidence="2 3">R19027</strain>
        <tissue evidence="2">Mycelium</tissue>
    </source>
</reference>
<evidence type="ECO:0000313" key="3">
    <source>
        <dbReference type="Proteomes" id="UP000433876"/>
    </source>
</evidence>
<organism evidence="2 3">
    <name type="scientific">Sordaria macrospora</name>
    <dbReference type="NCBI Taxonomy" id="5147"/>
    <lineage>
        <taxon>Eukaryota</taxon>
        <taxon>Fungi</taxon>
        <taxon>Dikarya</taxon>
        <taxon>Ascomycota</taxon>
        <taxon>Pezizomycotina</taxon>
        <taxon>Sordariomycetes</taxon>
        <taxon>Sordariomycetidae</taxon>
        <taxon>Sordariales</taxon>
        <taxon>Sordariaceae</taxon>
        <taxon>Sordaria</taxon>
    </lineage>
</organism>